<dbReference type="AlphaFoldDB" id="A0A1F6MRH0"/>
<comment type="caution">
    <text evidence="3">The sequence shown here is derived from an EMBL/GenBank/DDBJ whole genome shotgun (WGS) entry which is preliminary data.</text>
</comment>
<evidence type="ECO:0000313" key="4">
    <source>
        <dbReference type="Proteomes" id="UP000178347"/>
    </source>
</evidence>
<evidence type="ECO:0000313" key="3">
    <source>
        <dbReference type="EMBL" id="OGH74227.1"/>
    </source>
</evidence>
<name>A0A1F6MRH0_9BACT</name>
<evidence type="ECO:0000259" key="2">
    <source>
        <dbReference type="Pfam" id="PF12158"/>
    </source>
</evidence>
<dbReference type="InterPro" id="IPR021994">
    <property type="entry name" value="DUF3592"/>
</dbReference>
<keyword evidence="1" id="KW-0472">Membrane</keyword>
<evidence type="ECO:0000256" key="1">
    <source>
        <dbReference type="SAM" id="Phobius"/>
    </source>
</evidence>
<dbReference type="Proteomes" id="UP000178347">
    <property type="component" value="Unassembled WGS sequence"/>
</dbReference>
<keyword evidence="1" id="KW-0812">Transmembrane</keyword>
<keyword evidence="1" id="KW-1133">Transmembrane helix</keyword>
<accession>A0A1F6MRH0</accession>
<organism evidence="3 4">
    <name type="scientific">Candidatus Magasanikbacteria bacterium RIFCSPLOWO2_12_FULL_43_12</name>
    <dbReference type="NCBI Taxonomy" id="1798692"/>
    <lineage>
        <taxon>Bacteria</taxon>
        <taxon>Candidatus Magasanikiibacteriota</taxon>
    </lineage>
</organism>
<feature type="domain" description="DUF3592" evidence="2">
    <location>
        <begin position="68"/>
        <end position="126"/>
    </location>
</feature>
<gene>
    <name evidence="3" type="ORF">A3G00_02840</name>
</gene>
<protein>
    <recommendedName>
        <fullName evidence="2">DUF3592 domain-containing protein</fullName>
    </recommendedName>
</protein>
<reference evidence="3 4" key="1">
    <citation type="journal article" date="2016" name="Nat. Commun.">
        <title>Thousands of microbial genomes shed light on interconnected biogeochemical processes in an aquifer system.</title>
        <authorList>
            <person name="Anantharaman K."/>
            <person name="Brown C.T."/>
            <person name="Hug L.A."/>
            <person name="Sharon I."/>
            <person name="Castelle C.J."/>
            <person name="Probst A.J."/>
            <person name="Thomas B.C."/>
            <person name="Singh A."/>
            <person name="Wilkins M.J."/>
            <person name="Karaoz U."/>
            <person name="Brodie E.L."/>
            <person name="Williams K.H."/>
            <person name="Hubbard S.S."/>
            <person name="Banfield J.F."/>
        </authorList>
    </citation>
    <scope>NUCLEOTIDE SEQUENCE [LARGE SCALE GENOMIC DNA]</scope>
</reference>
<proteinExistence type="predicted"/>
<feature type="transmembrane region" description="Helical" evidence="1">
    <location>
        <begin position="7"/>
        <end position="28"/>
    </location>
</feature>
<feature type="transmembrane region" description="Helical" evidence="1">
    <location>
        <begin position="130"/>
        <end position="155"/>
    </location>
</feature>
<sequence length="241" mass="26600">MKKHFLWIFGGIFSIVGIGLLIGAIYSFTSTASFLKTAATADGTVISLKYVETVKETCVSTNDGMCVGGSTIGGNYYPIIEFRLPDETVVSFRSKVGSNPAPHLVSDKVRVLYDPANPDNAQLEGFANTWLLPIILGSIGLVCSVVGLVTIFFAVKKRQLKQWLKQNGKHITAEITQISVDESITINGRHPNRIFSQYKNPEDKKTYIFKSDALWDNPLPSKTVDVVVDPADYKRYFVDLG</sequence>
<dbReference type="Pfam" id="PF12158">
    <property type="entry name" value="DUF3592"/>
    <property type="match status" value="1"/>
</dbReference>
<dbReference type="EMBL" id="MFQN01000022">
    <property type="protein sequence ID" value="OGH74227.1"/>
    <property type="molecule type" value="Genomic_DNA"/>
</dbReference>